<evidence type="ECO:0000256" key="1">
    <source>
        <dbReference type="ARBA" id="ARBA00023067"/>
    </source>
</evidence>
<dbReference type="PRINTS" id="PR01727">
    <property type="entry name" value="DNABINDINGHU"/>
</dbReference>
<evidence type="ECO:0000256" key="3">
    <source>
        <dbReference type="RuleBase" id="RU003939"/>
    </source>
</evidence>
<dbReference type="GO" id="GO:0030527">
    <property type="term" value="F:structural constituent of chromatin"/>
    <property type="evidence" value="ECO:0007669"/>
    <property type="project" value="InterPro"/>
</dbReference>
<dbReference type="Gene3D" id="4.10.520.10">
    <property type="entry name" value="IHF-like DNA-binding proteins"/>
    <property type="match status" value="1"/>
</dbReference>
<dbReference type="CDD" id="cd13831">
    <property type="entry name" value="HU"/>
    <property type="match status" value="1"/>
</dbReference>
<organism evidence="4">
    <name type="scientific">uncultured bacterium contig00001</name>
    <dbReference type="NCBI Taxonomy" id="1181493"/>
    <lineage>
        <taxon>Bacteria</taxon>
        <taxon>environmental samples</taxon>
    </lineage>
</organism>
<dbReference type="GO" id="GO:0005829">
    <property type="term" value="C:cytosol"/>
    <property type="evidence" value="ECO:0007669"/>
    <property type="project" value="TreeGrafter"/>
</dbReference>
<protein>
    <submittedName>
        <fullName evidence="4">Putative DNA-binding protein</fullName>
    </submittedName>
</protein>
<keyword evidence="2 4" id="KW-0238">DNA-binding</keyword>
<evidence type="ECO:0000313" key="4">
    <source>
        <dbReference type="EMBL" id="AGS53285.1"/>
    </source>
</evidence>
<dbReference type="SUPFAM" id="SSF47729">
    <property type="entry name" value="IHF-like DNA-binding proteins"/>
    <property type="match status" value="1"/>
</dbReference>
<dbReference type="InterPro" id="IPR010992">
    <property type="entry name" value="IHF-like_DNA-bd_dom_sf"/>
</dbReference>
<evidence type="ECO:0000256" key="2">
    <source>
        <dbReference type="ARBA" id="ARBA00023125"/>
    </source>
</evidence>
<dbReference type="GO" id="GO:0030261">
    <property type="term" value="P:chromosome condensation"/>
    <property type="evidence" value="ECO:0007669"/>
    <property type="project" value="UniProtKB-KW"/>
</dbReference>
<dbReference type="GO" id="GO:0003677">
    <property type="term" value="F:DNA binding"/>
    <property type="evidence" value="ECO:0007669"/>
    <property type="project" value="UniProtKB-KW"/>
</dbReference>
<dbReference type="PANTHER" id="PTHR33175">
    <property type="entry name" value="DNA-BINDING PROTEIN HU"/>
    <property type="match status" value="1"/>
</dbReference>
<dbReference type="Pfam" id="PF00216">
    <property type="entry name" value="Bac_DNA_binding"/>
    <property type="match status" value="1"/>
</dbReference>
<proteinExistence type="inferred from homology"/>
<accession>A0A806KF65</accession>
<name>A0A806KF65_9BACT</name>
<keyword evidence="1" id="KW-0226">DNA condensation</keyword>
<reference evidence="4" key="1">
    <citation type="submission" date="2012-03" db="EMBL/GenBank/DDBJ databases">
        <title>Functional metagenomics reveals considerable lignocellulase gene clusters in the gut microbiome of a wood-feeding higher termite.</title>
        <authorList>
            <person name="Liu N."/>
        </authorList>
    </citation>
    <scope>NUCLEOTIDE SEQUENCE</scope>
</reference>
<dbReference type="PANTHER" id="PTHR33175:SF3">
    <property type="entry name" value="DNA-BINDING PROTEIN HU-BETA"/>
    <property type="match status" value="1"/>
</dbReference>
<comment type="similarity">
    <text evidence="3">Belongs to the bacterial histone-like protein family.</text>
</comment>
<dbReference type="EMBL" id="JQ844228">
    <property type="protein sequence ID" value="AGS53285.1"/>
    <property type="molecule type" value="Genomic_DNA"/>
</dbReference>
<dbReference type="InterPro" id="IPR000119">
    <property type="entry name" value="Hist_DNA-bd"/>
</dbReference>
<dbReference type="SMART" id="SM00411">
    <property type="entry name" value="BHL"/>
    <property type="match status" value="1"/>
</dbReference>
<sequence>MANAASIGIPELAALLADRHDLTKKKTKAILNDLRDSIVESILDGKRVALFGLGRFEIKTTKPRVGHNPRTGERISIPARRKVAFKAAKGVKDRL</sequence>
<dbReference type="AlphaFoldDB" id="A0A806KF65"/>